<dbReference type="PANTHER" id="PTHR30603:SF47">
    <property type="entry name" value="RNA POLYMERASE SIGMA FACTOR SIGD, CHLOROPLASTIC"/>
    <property type="match status" value="1"/>
</dbReference>
<dbReference type="InterPro" id="IPR013325">
    <property type="entry name" value="RNA_pol_sigma_r2"/>
</dbReference>
<evidence type="ECO:0000313" key="2">
    <source>
        <dbReference type="EMBL" id="QHU17598.1"/>
    </source>
</evidence>
<proteinExistence type="predicted"/>
<dbReference type="Gene3D" id="1.10.1740.10">
    <property type="match status" value="1"/>
</dbReference>
<dbReference type="EMBL" id="MN740916">
    <property type="protein sequence ID" value="QHU17598.1"/>
    <property type="molecule type" value="Genomic_DNA"/>
</dbReference>
<dbReference type="GO" id="GO:0003700">
    <property type="term" value="F:DNA-binding transcription factor activity"/>
    <property type="evidence" value="ECO:0007669"/>
    <property type="project" value="InterPro"/>
</dbReference>
<name>A0A6C0KMN1_9ZZZZ</name>
<dbReference type="SUPFAM" id="SSF88946">
    <property type="entry name" value="Sigma2 domain of RNA polymerase sigma factors"/>
    <property type="match status" value="1"/>
</dbReference>
<dbReference type="AlphaFoldDB" id="A0A6C0KMN1"/>
<dbReference type="InterPro" id="IPR050239">
    <property type="entry name" value="Sigma-70_RNA_pol_init_factors"/>
</dbReference>
<organism evidence="2">
    <name type="scientific">viral metagenome</name>
    <dbReference type="NCBI Taxonomy" id="1070528"/>
    <lineage>
        <taxon>unclassified sequences</taxon>
        <taxon>metagenomes</taxon>
        <taxon>organismal metagenomes</taxon>
    </lineage>
</organism>
<protein>
    <recommendedName>
        <fullName evidence="1">RNA polymerase sigma-70 region 2 domain-containing protein</fullName>
    </recommendedName>
</protein>
<dbReference type="PANTHER" id="PTHR30603">
    <property type="entry name" value="RNA POLYMERASE SIGMA FACTOR RPO"/>
    <property type="match status" value="1"/>
</dbReference>
<dbReference type="SUPFAM" id="SSF88659">
    <property type="entry name" value="Sigma3 and sigma4 domains of RNA polymerase sigma factors"/>
    <property type="match status" value="1"/>
</dbReference>
<dbReference type="GO" id="GO:0006352">
    <property type="term" value="P:DNA-templated transcription initiation"/>
    <property type="evidence" value="ECO:0007669"/>
    <property type="project" value="InterPro"/>
</dbReference>
<accession>A0A6C0KMN1</accession>
<feature type="domain" description="RNA polymerase sigma-70 region 2" evidence="1">
    <location>
        <begin position="34"/>
        <end position="86"/>
    </location>
</feature>
<reference evidence="2" key="1">
    <citation type="journal article" date="2020" name="Nature">
        <title>Giant virus diversity and host interactions through global metagenomics.</title>
        <authorList>
            <person name="Schulz F."/>
            <person name="Roux S."/>
            <person name="Paez-Espino D."/>
            <person name="Jungbluth S."/>
            <person name="Walsh D.A."/>
            <person name="Denef V.J."/>
            <person name="McMahon K.D."/>
            <person name="Konstantinidis K.T."/>
            <person name="Eloe-Fadrosh E.A."/>
            <person name="Kyrpides N.C."/>
            <person name="Woyke T."/>
        </authorList>
    </citation>
    <scope>NUCLEOTIDE SEQUENCE</scope>
    <source>
        <strain evidence="2">GVMAG-S-3300012919-55</strain>
    </source>
</reference>
<sequence length="171" mass="21017">MTLFNTYGLNHPQKIRTLARENFKLVHYFSKPYIRKYDFTYEEKRELIQYGYEGFVRACCKYDETKGYKLSTYSHFWIRKYMDDYVKLYFKNKEIMPLIENYDLNVVDVSPLSILDNYQLDPHEYILLKKKFFQQETFVDIAKQLNVSRDTLRSEYRQIFSKIRTQHNKLF</sequence>
<dbReference type="InterPro" id="IPR013324">
    <property type="entry name" value="RNA_pol_sigma_r3/r4-like"/>
</dbReference>
<dbReference type="InterPro" id="IPR007627">
    <property type="entry name" value="RNA_pol_sigma70_r2"/>
</dbReference>
<evidence type="ECO:0000259" key="1">
    <source>
        <dbReference type="Pfam" id="PF04542"/>
    </source>
</evidence>
<dbReference type="Pfam" id="PF04542">
    <property type="entry name" value="Sigma70_r2"/>
    <property type="match status" value="1"/>
</dbReference>